<gene>
    <name evidence="1" type="ORF">L3X38_045447</name>
</gene>
<comment type="caution">
    <text evidence="1">The sequence shown here is derived from an EMBL/GenBank/DDBJ whole genome shotgun (WGS) entry which is preliminary data.</text>
</comment>
<dbReference type="AlphaFoldDB" id="A0AAD4V200"/>
<evidence type="ECO:0000313" key="1">
    <source>
        <dbReference type="EMBL" id="KAI5316271.1"/>
    </source>
</evidence>
<reference evidence="1 2" key="1">
    <citation type="journal article" date="2022" name="G3 (Bethesda)">
        <title>Whole-genome sequence and methylome profiling of the almond [Prunus dulcis (Mill.) D.A. Webb] cultivar 'Nonpareil'.</title>
        <authorList>
            <person name="D'Amico-Willman K.M."/>
            <person name="Ouma W.Z."/>
            <person name="Meulia T."/>
            <person name="Sideli G.M."/>
            <person name="Gradziel T.M."/>
            <person name="Fresnedo-Ramirez J."/>
        </authorList>
    </citation>
    <scope>NUCLEOTIDE SEQUENCE [LARGE SCALE GENOMIC DNA]</scope>
    <source>
        <strain evidence="1">Clone GOH B32 T37-40</strain>
    </source>
</reference>
<sequence>MEESSRRKVLELQKALLLCARGGEISPKRIEWKKVRKNGEEDLIKLGASNAYKNGLFLPSRLSHPGAFIGDLRRASILSHYWNPQISSSTPLSLSFFSSDIPI</sequence>
<dbReference type="Proteomes" id="UP001054821">
    <property type="component" value="Chromosome 8"/>
</dbReference>
<organism evidence="1 2">
    <name type="scientific">Prunus dulcis</name>
    <name type="common">Almond</name>
    <name type="synonym">Amygdalus dulcis</name>
    <dbReference type="NCBI Taxonomy" id="3755"/>
    <lineage>
        <taxon>Eukaryota</taxon>
        <taxon>Viridiplantae</taxon>
        <taxon>Streptophyta</taxon>
        <taxon>Embryophyta</taxon>
        <taxon>Tracheophyta</taxon>
        <taxon>Spermatophyta</taxon>
        <taxon>Magnoliopsida</taxon>
        <taxon>eudicotyledons</taxon>
        <taxon>Gunneridae</taxon>
        <taxon>Pentapetalae</taxon>
        <taxon>rosids</taxon>
        <taxon>fabids</taxon>
        <taxon>Rosales</taxon>
        <taxon>Rosaceae</taxon>
        <taxon>Amygdaloideae</taxon>
        <taxon>Amygdaleae</taxon>
        <taxon>Prunus</taxon>
    </lineage>
</organism>
<dbReference type="EMBL" id="JAJFAZ020000008">
    <property type="protein sequence ID" value="KAI5316271.1"/>
    <property type="molecule type" value="Genomic_DNA"/>
</dbReference>
<evidence type="ECO:0000313" key="2">
    <source>
        <dbReference type="Proteomes" id="UP001054821"/>
    </source>
</evidence>
<name>A0AAD4V200_PRUDU</name>
<proteinExistence type="predicted"/>
<keyword evidence="2" id="KW-1185">Reference proteome</keyword>
<protein>
    <submittedName>
        <fullName evidence="1">Uncharacterized protein</fullName>
    </submittedName>
</protein>
<accession>A0AAD4V200</accession>